<geneLocation type="plasmid" evidence="2">
    <name>pFiD188</name>
</geneLocation>
<reference evidence="2" key="3">
    <citation type="journal article" date="2011" name="Annu. Rev. Phytopathol.">
        <title>A successful bacterial coup d'etat: how Rhodococcus fascians redirects plant development.</title>
        <authorList>
            <person name="Stes E."/>
            <person name="Vandeputte O.M."/>
            <person name="El Jaziri M."/>
            <person name="Holsters M."/>
            <person name="Vereecke D."/>
        </authorList>
    </citation>
    <scope>NUCLEOTIDE SEQUENCE</scope>
    <source>
        <strain evidence="2">D188</strain>
        <plasmid evidence="2">pFiD188</plasmid>
    </source>
</reference>
<evidence type="ECO:0000313" key="2">
    <source>
        <dbReference type="EMBL" id="AET25153.1"/>
    </source>
</evidence>
<organism evidence="2">
    <name type="scientific">Rhodococcoides fascians D188</name>
    <dbReference type="NCBI Taxonomy" id="1051973"/>
    <lineage>
        <taxon>Bacteria</taxon>
        <taxon>Bacillati</taxon>
        <taxon>Actinomycetota</taxon>
        <taxon>Actinomycetes</taxon>
        <taxon>Mycobacteriales</taxon>
        <taxon>Nocardiaceae</taxon>
        <taxon>Rhodococcoides</taxon>
    </lineage>
</organism>
<reference evidence="2" key="5">
    <citation type="journal article" date="2012" name="Mol. Plant Microbe Interact.">
        <title>pFiD188, the linear virulence plasmid of Rhodococcus fascians D188.</title>
        <authorList>
            <person name="Francis I."/>
            <person name="De Keyser A."/>
            <person name="De Backer P."/>
            <person name="Simon-Mateo C."/>
            <person name="Kalkus J."/>
            <person name="Pertry I."/>
            <person name="Ardiles-Diaz W."/>
            <person name="De Rycke R."/>
            <person name="Vandeputte O.M."/>
            <person name="El Jaziri M."/>
            <person name="Holsters M."/>
            <person name="Vereecke D."/>
        </authorList>
    </citation>
    <scope>NUCLEOTIDE SEQUENCE</scope>
    <source>
        <strain evidence="2">D188</strain>
        <plasmid evidence="2">pFiD188</plasmid>
    </source>
</reference>
<gene>
    <name evidence="2" type="ORF">pFi_017</name>
</gene>
<dbReference type="AlphaFoldDB" id="G8JYN2"/>
<dbReference type="EMBL" id="JN093097">
    <property type="protein sequence ID" value="AET25153.1"/>
    <property type="molecule type" value="Genomic_DNA"/>
</dbReference>
<protein>
    <submittedName>
        <fullName evidence="2">Uncharacterized protein</fullName>
    </submittedName>
</protein>
<proteinExistence type="predicted"/>
<reference evidence="2" key="1">
    <citation type="journal article" date="2009" name="Proc. Natl. Acad. Sci. U.S.A.">
        <title>Identification of Rhodococcus fascians cytokinins and their modus operandi to reshape the plant.</title>
        <authorList>
            <person name="Pertry I."/>
            <person name="Vaclavikova K."/>
            <person name="Depuydt S."/>
            <person name="Galuszka P."/>
            <person name="Spichal L."/>
            <person name="Temmerman W."/>
            <person name="Stes E."/>
            <person name="Schmulling T."/>
            <person name="Kakimoto T."/>
            <person name="Van Montagu M.C."/>
            <person name="Strnad M."/>
            <person name="Holsters M."/>
            <person name="Tarkowski P."/>
            <person name="Vereecke D."/>
        </authorList>
    </citation>
    <scope>NUCLEOTIDE SEQUENCE</scope>
    <source>
        <strain evidence="2">D188</strain>
        <plasmid evidence="2">pFiD188</plasmid>
    </source>
</reference>
<evidence type="ECO:0000256" key="1">
    <source>
        <dbReference type="SAM" id="MobiDB-lite"/>
    </source>
</evidence>
<keyword evidence="2" id="KW-0614">Plasmid</keyword>
<reference evidence="2" key="2">
    <citation type="journal article" date="2010" name="Mol. Plant Microbe Interact.">
        <title>Rhodococcus fascians impacts plant development through the dynamic fas-mediated production of a cytokinin mix.</title>
        <authorList>
            <person name="Pertry I."/>
            <person name="Vaclavikova K."/>
            <person name="Gemrotova M."/>
            <person name="Spichal L."/>
            <person name="Galuszka P."/>
            <person name="Depuydt S."/>
            <person name="Temmerman W."/>
            <person name="Stes E."/>
            <person name="De Keyser A."/>
            <person name="Riefler M."/>
            <person name="Biondi S."/>
            <person name="Novak O."/>
            <person name="Schmulling T."/>
            <person name="Strnad M."/>
            <person name="Tarkowski P."/>
            <person name="Holsters M."/>
            <person name="Vereecke D."/>
        </authorList>
    </citation>
    <scope>NUCLEOTIDE SEQUENCE</scope>
    <source>
        <strain evidence="2">D188</strain>
        <plasmid evidence="2">pFiD188</plasmid>
    </source>
</reference>
<sequence length="161" mass="16718">MPPPPAGSISAMSAEVVQLSSNEEETSSGAAELGHDDTIVPSTVHLAVGVAHGLAKESKRTGRTHGEVVITAIEDVHSDLESLLFPGGKVGGGLFRARGVGGKPSEGKAEKKGVTVGLYADDWVIIDQLKDQFKARSRSHLIGTALKAHLGLDATTQTESD</sequence>
<name>G8JYN2_RHOFA</name>
<accession>G8JYN2</accession>
<feature type="region of interest" description="Disordered" evidence="1">
    <location>
        <begin position="1"/>
        <end position="35"/>
    </location>
</feature>
<reference evidence="2" key="4">
    <citation type="submission" date="2011-06" db="EMBL/GenBank/DDBJ databases">
        <authorList>
            <person name="Vereecke D.M."/>
        </authorList>
    </citation>
    <scope>NUCLEOTIDE SEQUENCE</scope>
    <source>
        <strain evidence="2">D188</strain>
        <plasmid evidence="2">pFiD188</plasmid>
    </source>
</reference>